<organism evidence="1 2">
    <name type="scientific">Muricomes intestini</name>
    <dbReference type="NCBI Taxonomy" id="1796634"/>
    <lineage>
        <taxon>Bacteria</taxon>
        <taxon>Bacillati</taxon>
        <taxon>Bacillota</taxon>
        <taxon>Clostridia</taxon>
        <taxon>Lachnospirales</taxon>
        <taxon>Lachnospiraceae</taxon>
        <taxon>Muricomes</taxon>
    </lineage>
</organism>
<dbReference type="InterPro" id="IPR036412">
    <property type="entry name" value="HAD-like_sf"/>
</dbReference>
<reference evidence="1 2" key="1">
    <citation type="submission" date="2019-03" db="EMBL/GenBank/DDBJ databases">
        <title>Genomic Encyclopedia of Type Strains, Phase IV (KMG-IV): sequencing the most valuable type-strain genomes for metagenomic binning, comparative biology and taxonomic classification.</title>
        <authorList>
            <person name="Goeker M."/>
        </authorList>
    </citation>
    <scope>NUCLEOTIDE SEQUENCE [LARGE SCALE GENOMIC DNA]</scope>
    <source>
        <strain evidence="1 2">DSM 29489</strain>
    </source>
</reference>
<evidence type="ECO:0000313" key="2">
    <source>
        <dbReference type="Proteomes" id="UP000295726"/>
    </source>
</evidence>
<evidence type="ECO:0008006" key="3">
    <source>
        <dbReference type="Google" id="ProtNLM"/>
    </source>
</evidence>
<dbReference type="SUPFAM" id="SSF56784">
    <property type="entry name" value="HAD-like"/>
    <property type="match status" value="1"/>
</dbReference>
<dbReference type="AlphaFoldDB" id="A0A4R3K670"/>
<dbReference type="Proteomes" id="UP000295726">
    <property type="component" value="Unassembled WGS sequence"/>
</dbReference>
<dbReference type="RefSeq" id="WP_243117387.1">
    <property type="nucleotide sequence ID" value="NZ_SLZZ01000012.1"/>
</dbReference>
<gene>
    <name evidence="1" type="ORF">EDD59_112107</name>
</gene>
<protein>
    <recommendedName>
        <fullName evidence="3">Haloacid dehalogenase-like hydrolase</fullName>
    </recommendedName>
</protein>
<evidence type="ECO:0000313" key="1">
    <source>
        <dbReference type="EMBL" id="TCS78346.1"/>
    </source>
</evidence>
<dbReference type="EMBL" id="SLZZ01000012">
    <property type="protein sequence ID" value="TCS78346.1"/>
    <property type="molecule type" value="Genomic_DNA"/>
</dbReference>
<name>A0A4R3K670_9FIRM</name>
<proteinExistence type="predicted"/>
<dbReference type="Gene3D" id="3.40.50.1000">
    <property type="entry name" value="HAD superfamily/HAD-like"/>
    <property type="match status" value="1"/>
</dbReference>
<dbReference type="InterPro" id="IPR023214">
    <property type="entry name" value="HAD_sf"/>
</dbReference>
<keyword evidence="2" id="KW-1185">Reference proteome</keyword>
<accession>A0A4R3K670</accession>
<comment type="caution">
    <text evidence="1">The sequence shown here is derived from an EMBL/GenBank/DDBJ whole genome shotgun (WGS) entry which is preliminary data.</text>
</comment>
<sequence length="78" mass="8159">MQSKLAIAKSLGLEKCAAVGNGRNDCLMCKECVLSIAIAGREGASGRLISQADVCVTSIVDGLELLEKPKRLIATLRG</sequence>